<reference evidence="2 3" key="1">
    <citation type="journal article" date="2021" name="Elife">
        <title>Chloroplast acquisition without the gene transfer in kleptoplastic sea slugs, Plakobranchus ocellatus.</title>
        <authorList>
            <person name="Maeda T."/>
            <person name="Takahashi S."/>
            <person name="Yoshida T."/>
            <person name="Shimamura S."/>
            <person name="Takaki Y."/>
            <person name="Nagai Y."/>
            <person name="Toyoda A."/>
            <person name="Suzuki Y."/>
            <person name="Arimoto A."/>
            <person name="Ishii H."/>
            <person name="Satoh N."/>
            <person name="Nishiyama T."/>
            <person name="Hasebe M."/>
            <person name="Maruyama T."/>
            <person name="Minagawa J."/>
            <person name="Obokata J."/>
            <person name="Shigenobu S."/>
        </authorList>
    </citation>
    <scope>NUCLEOTIDE SEQUENCE [LARGE SCALE GENOMIC DNA]</scope>
</reference>
<name>A0AAV4CK35_9GAST</name>
<feature type="compositionally biased region" description="Polar residues" evidence="1">
    <location>
        <begin position="33"/>
        <end position="59"/>
    </location>
</feature>
<dbReference type="EMBL" id="BLXT01006383">
    <property type="protein sequence ID" value="GFO31259.1"/>
    <property type="molecule type" value="Genomic_DNA"/>
</dbReference>
<sequence length="255" mass="26832">MSQNQPLQQIATTDLWLDPLTLGFVPGNKSPALQVSTPGHSVPIITNNRDAAKTPSSECNPCPTRHEEAIEMGGGSTNMGEREISVSPETATAPPAIIEGGERTTIANDDSFDSADQVTWPEPLTSPQRQPATPSQSLAAPNINTEGSKVDPETPATKGHFSGADPQWSQETAASIQRHSPQIITRPSPNTPPSQNAADERTTTQSESAAYGGTPAKTPQNSQPDLDEPASIWDIPDDVATPQMSPDTPAGQPGC</sequence>
<evidence type="ECO:0000256" key="1">
    <source>
        <dbReference type="SAM" id="MobiDB-lite"/>
    </source>
</evidence>
<proteinExistence type="predicted"/>
<feature type="region of interest" description="Disordered" evidence="1">
    <location>
        <begin position="33"/>
        <end position="255"/>
    </location>
</feature>
<evidence type="ECO:0000313" key="2">
    <source>
        <dbReference type="EMBL" id="GFO31259.1"/>
    </source>
</evidence>
<gene>
    <name evidence="2" type="ORF">PoB_005776400</name>
</gene>
<dbReference type="AlphaFoldDB" id="A0AAV4CK35"/>
<feature type="compositionally biased region" description="Polar residues" evidence="1">
    <location>
        <begin position="125"/>
        <end position="147"/>
    </location>
</feature>
<evidence type="ECO:0000313" key="3">
    <source>
        <dbReference type="Proteomes" id="UP000735302"/>
    </source>
</evidence>
<accession>A0AAV4CK35</accession>
<dbReference type="Proteomes" id="UP000735302">
    <property type="component" value="Unassembled WGS sequence"/>
</dbReference>
<protein>
    <submittedName>
        <fullName evidence="2">Uncharacterized protein</fullName>
    </submittedName>
</protein>
<comment type="caution">
    <text evidence="2">The sequence shown here is derived from an EMBL/GenBank/DDBJ whole genome shotgun (WGS) entry which is preliminary data.</text>
</comment>
<organism evidence="2 3">
    <name type="scientific">Plakobranchus ocellatus</name>
    <dbReference type="NCBI Taxonomy" id="259542"/>
    <lineage>
        <taxon>Eukaryota</taxon>
        <taxon>Metazoa</taxon>
        <taxon>Spiralia</taxon>
        <taxon>Lophotrochozoa</taxon>
        <taxon>Mollusca</taxon>
        <taxon>Gastropoda</taxon>
        <taxon>Heterobranchia</taxon>
        <taxon>Euthyneura</taxon>
        <taxon>Panpulmonata</taxon>
        <taxon>Sacoglossa</taxon>
        <taxon>Placobranchoidea</taxon>
        <taxon>Plakobranchidae</taxon>
        <taxon>Plakobranchus</taxon>
    </lineage>
</organism>
<feature type="compositionally biased region" description="Polar residues" evidence="1">
    <location>
        <begin position="167"/>
        <end position="208"/>
    </location>
</feature>
<keyword evidence="3" id="KW-1185">Reference proteome</keyword>